<dbReference type="Gene3D" id="2.60.40.1280">
    <property type="match status" value="1"/>
</dbReference>
<dbReference type="Proteomes" id="UP000006190">
    <property type="component" value="Unassembled WGS sequence"/>
</dbReference>
<evidence type="ECO:0000313" key="12">
    <source>
        <dbReference type="EMBL" id="EHR37427.1"/>
    </source>
</evidence>
<feature type="transmembrane region" description="Helical" evidence="6">
    <location>
        <begin position="12"/>
        <end position="32"/>
    </location>
</feature>
<keyword evidence="2" id="KW-0134">Cell wall</keyword>
<name>H3NIB7_9LACT</name>
<dbReference type="Gene3D" id="2.60.40.3050">
    <property type="match status" value="1"/>
</dbReference>
<dbReference type="HOGENOM" id="CLU_312066_0_0_9"/>
<protein>
    <submittedName>
        <fullName evidence="12">Uncharacterized protein</fullName>
    </submittedName>
</protein>
<dbReference type="InterPro" id="IPR041033">
    <property type="entry name" value="SpaA_PFL_dom_1"/>
</dbReference>
<evidence type="ECO:0000256" key="6">
    <source>
        <dbReference type="SAM" id="Phobius"/>
    </source>
</evidence>
<dbReference type="AlphaFoldDB" id="H3NIB7"/>
<reference evidence="12 13" key="1">
    <citation type="submission" date="2012-01" db="EMBL/GenBank/DDBJ databases">
        <title>The Genome Sequence of Facklamia languida CCUG 37842.</title>
        <authorList>
            <consortium name="The Broad Institute Genome Sequencing Platform"/>
            <person name="Earl A."/>
            <person name="Ward D."/>
            <person name="Feldgarden M."/>
            <person name="Gevers D."/>
            <person name="Huys G."/>
            <person name="Young S.K."/>
            <person name="Zeng Q."/>
            <person name="Gargeya S."/>
            <person name="Fitzgerald M."/>
            <person name="Haas B."/>
            <person name="Abouelleil A."/>
            <person name="Alvarado L."/>
            <person name="Arachchi H.M."/>
            <person name="Berlin A."/>
            <person name="Chapman S.B."/>
            <person name="Gearin G."/>
            <person name="Goldberg J."/>
            <person name="Griggs A."/>
            <person name="Gujja S."/>
            <person name="Hansen M."/>
            <person name="Heiman D."/>
            <person name="Howarth C."/>
            <person name="Larimer J."/>
            <person name="Lui A."/>
            <person name="MacDonald P.J.P."/>
            <person name="McCowen C."/>
            <person name="Montmayeur A."/>
            <person name="Murphy C."/>
            <person name="Neiman D."/>
            <person name="Pearson M."/>
            <person name="Priest M."/>
            <person name="Roberts A."/>
            <person name="Saif S."/>
            <person name="Shea T."/>
            <person name="Sisk P."/>
            <person name="Stolte C."/>
            <person name="Sykes S."/>
            <person name="Wortman J."/>
            <person name="Nusbaum C."/>
            <person name="Birren B."/>
        </authorList>
    </citation>
    <scope>NUCLEOTIDE SEQUENCE [LARGE SCALE GENOMIC DNA]</scope>
    <source>
        <strain evidence="12 13">CCUG 37842</strain>
    </source>
</reference>
<dbReference type="Pfam" id="PF17961">
    <property type="entry name" value="Big_8"/>
    <property type="match status" value="1"/>
</dbReference>
<sequence>MKKTQNMKLNKILFRLVSFFMVIATMVPMLTIKQVFGQDVENTNLPHNFTVRKVDQDGKPLKGAIFEFKDAQGNLIDGIPREGEDGVIDYPITTGGKHTLKEKKAPKGYVADTKEYTIPIGVPFTVPQKGGRNVSDKVVLLNSSSRILNPSKRKGASQNVIYPNEAVGLELAYELGFVDDLPDDIKAGDYFTVKLSDNYDPTGISPIQVLTDKISLANNLGVIAEATYDPTNKTIKYTFTDYVDTFKVLSGTTSIGGYVDRSVITTSKKGEVFGYTIGDSSLGMTYKTEPIDIDYREKEAHQVANQGTLPFQTPPNLKGFPSVGSLVVSSDLNKNTFRQIIYVNPLEGNQQTTTNTTLTFSNRGNQNSITNAAGANIKIYKVPTASRKYMPYSYAYNQKTFDEGIESGEVLDFSEKFDIDRVQRTTESSLDKFTINFGTVDPRDSYVIVVDGKFINLDETNDNPQYLSQVFYDFDDIKVNKDQNGLQRPDVESIIRNNAVNYTPSSASGDGESGITIVNNEGIDIFAQKEWSNVSDAEDKTIILKLFANGDEKQSIILNGSTDSYTSNEGEYYPWRAGFWNLPPYDENGDLIKYSVKEYSVKNGKEVEGLEGFKTTYSSEELTAESSNKFITVTNTKEDEKVTVLSEKVWQKDGKPTEKNAKPTEDTPDVYFQLMNGDSKAEVPEGQSNPVQYTGKTVSWENLPIVGADGNDIQYTVKEVDKGGNDWKAPGYTVSEPTVQDAVANDPDTEEDETQPKTFTFTNNYETTSVKVTKTWKDVPEGATKPDVYFQLMNGEELVGERKQLPSDSTKVEWTNLPKVELDSEGNGEKIQYTVKEVDKDGIDWKADNYTAGKVTAVEGSTNEFTVENTYTASPGEATITATKVLTGRDLADGEFEFVLTETTEGVEKPHTETVTNVGGNITFAPISYEKAGTYTYTITET</sequence>
<evidence type="ECO:0000256" key="3">
    <source>
        <dbReference type="ARBA" id="ARBA00022525"/>
    </source>
</evidence>
<dbReference type="InterPro" id="IPR008966">
    <property type="entry name" value="Adhesion_dom_sf"/>
</dbReference>
<dbReference type="Pfam" id="PF10425">
    <property type="entry name" value="SdrG_C_C"/>
    <property type="match status" value="1"/>
</dbReference>
<dbReference type="InterPro" id="IPR022464">
    <property type="entry name" value="Strep_pil_isopept_link"/>
</dbReference>
<evidence type="ECO:0000256" key="5">
    <source>
        <dbReference type="ARBA" id="ARBA00023088"/>
    </source>
</evidence>
<dbReference type="InterPro" id="IPR008454">
    <property type="entry name" value="Collagen-bd_Cna-like_B-typ_dom"/>
</dbReference>
<keyword evidence="5" id="KW-0572">Peptidoglycan-anchor</keyword>
<dbReference type="EMBL" id="AGEG01000006">
    <property type="protein sequence ID" value="EHR37427.1"/>
    <property type="molecule type" value="Genomic_DNA"/>
</dbReference>
<dbReference type="SUPFAM" id="SSF49401">
    <property type="entry name" value="Bacterial adhesins"/>
    <property type="match status" value="2"/>
</dbReference>
<feature type="domain" description="Fibrinogen-binding" evidence="8">
    <location>
        <begin position="321"/>
        <end position="470"/>
    </location>
</feature>
<evidence type="ECO:0000256" key="4">
    <source>
        <dbReference type="ARBA" id="ARBA00022729"/>
    </source>
</evidence>
<feature type="domain" description="CNA-B" evidence="7">
    <location>
        <begin position="527"/>
        <end position="604"/>
    </location>
</feature>
<dbReference type="RefSeq" id="WP_006308633.1">
    <property type="nucleotide sequence ID" value="NZ_JH601133.1"/>
</dbReference>
<keyword evidence="4" id="KW-0732">Signal</keyword>
<organism evidence="12 13">
    <name type="scientific">Facklamia languida CCUG 37842</name>
    <dbReference type="NCBI Taxonomy" id="883113"/>
    <lineage>
        <taxon>Bacteria</taxon>
        <taxon>Bacillati</taxon>
        <taxon>Bacillota</taxon>
        <taxon>Bacilli</taxon>
        <taxon>Lactobacillales</taxon>
        <taxon>Aerococcaceae</taxon>
        <taxon>Facklamia</taxon>
    </lineage>
</organism>
<dbReference type="SUPFAM" id="SSF49478">
    <property type="entry name" value="Cna protein B-type domain"/>
    <property type="match status" value="3"/>
</dbReference>
<feature type="domain" description="Streptococcal pilin isopeptide linkage" evidence="9">
    <location>
        <begin position="880"/>
        <end position="941"/>
    </location>
</feature>
<dbReference type="Gene3D" id="2.60.40.1290">
    <property type="match status" value="1"/>
</dbReference>
<dbReference type="GO" id="GO:0007155">
    <property type="term" value="P:cell adhesion"/>
    <property type="evidence" value="ECO:0007669"/>
    <property type="project" value="InterPro"/>
</dbReference>
<dbReference type="Pfam" id="PF12892">
    <property type="entry name" value="FctA"/>
    <property type="match status" value="1"/>
</dbReference>
<dbReference type="InterPro" id="IPR041171">
    <property type="entry name" value="SDR_Ig"/>
</dbReference>
<dbReference type="Gene3D" id="2.60.40.10">
    <property type="entry name" value="Immunoglobulins"/>
    <property type="match status" value="1"/>
</dbReference>
<evidence type="ECO:0000259" key="8">
    <source>
        <dbReference type="Pfam" id="PF10425"/>
    </source>
</evidence>
<keyword evidence="6" id="KW-1133">Transmembrane helix</keyword>
<evidence type="ECO:0000259" key="9">
    <source>
        <dbReference type="Pfam" id="PF12892"/>
    </source>
</evidence>
<dbReference type="Pfam" id="PF05738">
    <property type="entry name" value="Cna_B"/>
    <property type="match status" value="3"/>
</dbReference>
<evidence type="ECO:0000259" key="11">
    <source>
        <dbReference type="Pfam" id="PF17961"/>
    </source>
</evidence>
<feature type="non-terminal residue" evidence="12">
    <location>
        <position position="942"/>
    </location>
</feature>
<comment type="subcellular location">
    <subcellularLocation>
        <location evidence="1">Secreted</location>
        <location evidence="1">Cell wall</location>
        <topology evidence="1">Peptidoglycan-anchor</topology>
    </subcellularLocation>
</comment>
<evidence type="ECO:0000259" key="7">
    <source>
        <dbReference type="Pfam" id="PF05738"/>
    </source>
</evidence>
<dbReference type="InterPro" id="IPR011266">
    <property type="entry name" value="Adhesin_Fg-bd_dom_2"/>
</dbReference>
<accession>H3NIB7</accession>
<dbReference type="InterPro" id="IPR013783">
    <property type="entry name" value="Ig-like_fold"/>
</dbReference>
<dbReference type="STRING" id="883113.HMPREF9708_00606"/>
<feature type="domain" description="CNA-B" evidence="7">
    <location>
        <begin position="647"/>
        <end position="726"/>
    </location>
</feature>
<keyword evidence="6" id="KW-0472">Membrane</keyword>
<keyword evidence="6" id="KW-0812">Transmembrane</keyword>
<feature type="domain" description="SpaA-like prealbumin fold" evidence="10">
    <location>
        <begin position="48"/>
        <end position="120"/>
    </location>
</feature>
<evidence type="ECO:0000256" key="2">
    <source>
        <dbReference type="ARBA" id="ARBA00022512"/>
    </source>
</evidence>
<comment type="caution">
    <text evidence="12">The sequence shown here is derived from an EMBL/GenBank/DDBJ whole genome shotgun (WGS) entry which is preliminary data.</text>
</comment>
<dbReference type="InterPro" id="IPR038174">
    <property type="entry name" value="Strep_pil_link_sf"/>
</dbReference>
<evidence type="ECO:0000259" key="10">
    <source>
        <dbReference type="Pfam" id="PF17802"/>
    </source>
</evidence>
<keyword evidence="13" id="KW-1185">Reference proteome</keyword>
<feature type="domain" description="SDR-like Ig" evidence="11">
    <location>
        <begin position="169"/>
        <end position="269"/>
    </location>
</feature>
<dbReference type="eggNOG" id="COG4932">
    <property type="taxonomic scope" value="Bacteria"/>
</dbReference>
<dbReference type="Gene3D" id="2.60.40.1140">
    <property type="entry name" value="Collagen-binding surface protein Cna, B-type domain"/>
    <property type="match status" value="2"/>
</dbReference>
<evidence type="ECO:0000313" key="13">
    <source>
        <dbReference type="Proteomes" id="UP000006190"/>
    </source>
</evidence>
<feature type="domain" description="CNA-B" evidence="7">
    <location>
        <begin position="770"/>
        <end position="846"/>
    </location>
</feature>
<keyword evidence="3" id="KW-0964">Secreted</keyword>
<dbReference type="CDD" id="cd00222">
    <property type="entry name" value="CollagenBindB"/>
    <property type="match status" value="1"/>
</dbReference>
<gene>
    <name evidence="12" type="ORF">HMPREF9708_00606</name>
</gene>
<dbReference type="InterPro" id="IPR011252">
    <property type="entry name" value="Fibrogen-bd_dom1"/>
</dbReference>
<dbReference type="Pfam" id="PF17802">
    <property type="entry name" value="SpaA"/>
    <property type="match status" value="1"/>
</dbReference>
<evidence type="ECO:0000256" key="1">
    <source>
        <dbReference type="ARBA" id="ARBA00004168"/>
    </source>
</evidence>
<proteinExistence type="predicted"/>